<feature type="compositionally biased region" description="Polar residues" evidence="1">
    <location>
        <begin position="561"/>
        <end position="571"/>
    </location>
</feature>
<reference evidence="2" key="1">
    <citation type="submission" date="2023-03" db="EMBL/GenBank/DDBJ databases">
        <title>Massive genome expansion in bonnet fungi (Mycena s.s.) driven by repeated elements and novel gene families across ecological guilds.</title>
        <authorList>
            <consortium name="Lawrence Berkeley National Laboratory"/>
            <person name="Harder C.B."/>
            <person name="Miyauchi S."/>
            <person name="Viragh M."/>
            <person name="Kuo A."/>
            <person name="Thoen E."/>
            <person name="Andreopoulos B."/>
            <person name="Lu D."/>
            <person name="Skrede I."/>
            <person name="Drula E."/>
            <person name="Henrissat B."/>
            <person name="Morin E."/>
            <person name="Kohler A."/>
            <person name="Barry K."/>
            <person name="LaButti K."/>
            <person name="Morin E."/>
            <person name="Salamov A."/>
            <person name="Lipzen A."/>
            <person name="Mereny Z."/>
            <person name="Hegedus B."/>
            <person name="Baldrian P."/>
            <person name="Stursova M."/>
            <person name="Weitz H."/>
            <person name="Taylor A."/>
            <person name="Grigoriev I.V."/>
            <person name="Nagy L.G."/>
            <person name="Martin F."/>
            <person name="Kauserud H."/>
        </authorList>
    </citation>
    <scope>NUCLEOTIDE SEQUENCE</scope>
    <source>
        <strain evidence="2">CBHHK173m</strain>
    </source>
</reference>
<evidence type="ECO:0000256" key="1">
    <source>
        <dbReference type="SAM" id="MobiDB-lite"/>
    </source>
</evidence>
<protein>
    <submittedName>
        <fullName evidence="2">Uncharacterized protein</fullName>
    </submittedName>
</protein>
<keyword evidence="3" id="KW-1185">Reference proteome</keyword>
<dbReference type="AlphaFoldDB" id="A0AAD6UGI6"/>
<feature type="region of interest" description="Disordered" evidence="1">
    <location>
        <begin position="1"/>
        <end position="356"/>
    </location>
</feature>
<accession>A0AAD6UGI6</accession>
<feature type="region of interest" description="Disordered" evidence="1">
    <location>
        <begin position="411"/>
        <end position="667"/>
    </location>
</feature>
<evidence type="ECO:0000313" key="3">
    <source>
        <dbReference type="Proteomes" id="UP001222325"/>
    </source>
</evidence>
<sequence length="819" mass="87879">MAGFLRKKRQETPPPPPARAPSPPVTPLFSRFATSATADPSPQRVVSSPMTLASATRRDQAPRMVSGGGARGAVQHREDAKQPRYAAEPPYVQANIPGPSTSATASSSNANSYSYASPAQKRQSNPAGRTPTLPPAASSIPPSRRFSHAPGAEKPLPSISGQDNYPDPLGSNPPQSVLPANRRASARGMPPQASAAIQNFSSRRVMTAPIQQPHISAAAWSPNSPGPNLGTHTLPPAPSQTPSAAPDPTFAPFQNPSRYPKEYDRQDPRHKLSDADAASGGPPAISGPASPPRQGAPGRRAPDGRAPPATSASYQDPYATFNLPNSTSRESNQSNVPTPSLPPPIPQPDTDMGATISSFEVQSFHPNDSFKINSGLLPAQHTAAPKNNAKPKRTPSLLVKGKPLIFAAMETSPSEKEEYDPYRSQNYAYSSPPTDVVNMPRFLTGESEEAPDLGFSRSVLDTWDEQQQRPSDRQGTPQLNGTAPLPLANGGQLPHYNGTAHLPPQAQFAPRMQPQTPPRNHNKSTKSSSSMRSTSSTSLSAVSARSMTGSPPVPEPPHTPRTLTKPRSTTPRLRKESSASLHQPSSPAVSDKSPSRSPPSARSHTSTLMLDDDPFAKVEGVRMLKPASRDGPPPPPSSSSSTDNESSSPRTEFAVPEDPSTPRQEAEFDVDERQLINPTPPQKVADHAPPAPVTPQEYYNARTRRRGDQLEKAPPSSVAGIEVRETRMPGTFPLVMCITNPQLLGALLPYLSFHQWCILSAVTKATRMRLVQTPGLREVALERYLHTVGYSRWVWDDADPLELSLLVCLPFFCSVPGTD</sequence>
<feature type="compositionally biased region" description="Low complexity" evidence="1">
    <location>
        <begin position="135"/>
        <end position="144"/>
    </location>
</feature>
<evidence type="ECO:0000313" key="2">
    <source>
        <dbReference type="EMBL" id="KAJ7100663.1"/>
    </source>
</evidence>
<feature type="compositionally biased region" description="Low complexity" evidence="1">
    <location>
        <begin position="638"/>
        <end position="649"/>
    </location>
</feature>
<gene>
    <name evidence="2" type="ORF">B0H15DRAFT_457916</name>
</gene>
<dbReference type="Proteomes" id="UP001222325">
    <property type="component" value="Unassembled WGS sequence"/>
</dbReference>
<feature type="compositionally biased region" description="Polar residues" evidence="1">
    <location>
        <begin position="322"/>
        <end position="336"/>
    </location>
</feature>
<dbReference type="EMBL" id="JARJCN010000005">
    <property type="protein sequence ID" value="KAJ7100663.1"/>
    <property type="molecule type" value="Genomic_DNA"/>
</dbReference>
<feature type="compositionally biased region" description="Polar residues" evidence="1">
    <location>
        <begin position="423"/>
        <end position="433"/>
    </location>
</feature>
<feature type="compositionally biased region" description="Low complexity" evidence="1">
    <location>
        <begin position="99"/>
        <end position="119"/>
    </location>
</feature>
<feature type="compositionally biased region" description="Polar residues" evidence="1">
    <location>
        <begin position="32"/>
        <end position="54"/>
    </location>
</feature>
<feature type="compositionally biased region" description="Polar residues" evidence="1">
    <location>
        <begin position="195"/>
        <end position="214"/>
    </location>
</feature>
<feature type="compositionally biased region" description="Polar residues" evidence="1">
    <location>
        <begin position="578"/>
        <end position="588"/>
    </location>
</feature>
<feature type="compositionally biased region" description="Low complexity" evidence="1">
    <location>
        <begin position="275"/>
        <end position="309"/>
    </location>
</feature>
<feature type="compositionally biased region" description="Low complexity" evidence="1">
    <location>
        <begin position="525"/>
        <end position="547"/>
    </location>
</feature>
<feature type="compositionally biased region" description="Basic and acidic residues" evidence="1">
    <location>
        <begin position="259"/>
        <end position="274"/>
    </location>
</feature>
<proteinExistence type="predicted"/>
<feature type="compositionally biased region" description="Pro residues" evidence="1">
    <location>
        <begin position="12"/>
        <end position="26"/>
    </location>
</feature>
<comment type="caution">
    <text evidence="2">The sequence shown here is derived from an EMBL/GenBank/DDBJ whole genome shotgun (WGS) entry which is preliminary data.</text>
</comment>
<name>A0AAD6UGI6_9AGAR</name>
<organism evidence="2 3">
    <name type="scientific">Mycena belliarum</name>
    <dbReference type="NCBI Taxonomy" id="1033014"/>
    <lineage>
        <taxon>Eukaryota</taxon>
        <taxon>Fungi</taxon>
        <taxon>Dikarya</taxon>
        <taxon>Basidiomycota</taxon>
        <taxon>Agaricomycotina</taxon>
        <taxon>Agaricomycetes</taxon>
        <taxon>Agaricomycetidae</taxon>
        <taxon>Agaricales</taxon>
        <taxon>Marasmiineae</taxon>
        <taxon>Mycenaceae</taxon>
        <taxon>Mycena</taxon>
    </lineage>
</organism>